<dbReference type="GeneID" id="26794520"/>
<evidence type="ECO:0000313" key="1">
    <source>
        <dbReference type="EMBL" id="AKJ73982.1"/>
    </source>
</evidence>
<dbReference type="Proteomes" id="UP000202469">
    <property type="component" value="Genome"/>
</dbReference>
<proteinExistence type="predicted"/>
<organism evidence="1 2">
    <name type="scientific">Salmonella phage 36</name>
    <dbReference type="NCBI Taxonomy" id="1654889"/>
    <lineage>
        <taxon>Viruses</taxon>
        <taxon>Duplodnaviria</taxon>
        <taxon>Heunggongvirae</taxon>
        <taxon>Uroviricota</taxon>
        <taxon>Caudoviricetes</taxon>
        <taxon>Drexlerviridae</taxon>
        <taxon>Tempevirinae</taxon>
        <taxon>Tlsvirus</taxon>
        <taxon>Tlsvirus tv36</taxon>
    </lineage>
</organism>
<gene>
    <name evidence="1" type="ORF">SP36_10</name>
</gene>
<protein>
    <submittedName>
        <fullName evidence="1">Transposase</fullName>
    </submittedName>
</protein>
<accession>A0A0N7CFA9</accession>
<dbReference type="RefSeq" id="YP_009223432.1">
    <property type="nucleotide sequence ID" value="NC_029071.1"/>
</dbReference>
<reference evidence="1 2" key="1">
    <citation type="journal article" date="2016" name="Virus Genes">
        <title>Genomic characterization of Salmonella bacteriophages isolated from India.</title>
        <authorList>
            <person name="Karpe Y.A."/>
            <person name="Kanade G.D."/>
            <person name="Pingale K.D."/>
            <person name="Arankalle V.A."/>
            <person name="Banerjee K."/>
        </authorList>
    </citation>
    <scope>NUCLEOTIDE SEQUENCE [LARGE SCALE GENOMIC DNA]</scope>
</reference>
<evidence type="ECO:0000313" key="2">
    <source>
        <dbReference type="Proteomes" id="UP000202469"/>
    </source>
</evidence>
<name>A0A0N7CFA9_9CAUD</name>
<dbReference type="EMBL" id="KR296690">
    <property type="protein sequence ID" value="AKJ73982.1"/>
    <property type="molecule type" value="Genomic_DNA"/>
</dbReference>
<sequence>MINSTMIAKGLGIDKGDTFNISANAKEQDNTEEAMKNAVASVLSKI</sequence>
<dbReference type="KEGG" id="vg:26794520"/>